<dbReference type="EMBL" id="AP012547">
    <property type="protein sequence ID" value="BAO30131.1"/>
    <property type="molecule type" value="Genomic_DNA"/>
</dbReference>
<dbReference type="PRINTS" id="PR00111">
    <property type="entry name" value="ABHYDROLASE"/>
</dbReference>
<evidence type="ECO:0000313" key="2">
    <source>
        <dbReference type="EMBL" id="BAO30131.1"/>
    </source>
</evidence>
<accession>W0SGG3</accession>
<keyword evidence="2" id="KW-0378">Hydrolase</keyword>
<dbReference type="AlphaFoldDB" id="W0SGG3"/>
<dbReference type="KEGG" id="shd:SUTH_02342"/>
<dbReference type="PANTHER" id="PTHR43194">
    <property type="entry name" value="HYDROLASE ALPHA/BETA FOLD FAMILY"/>
    <property type="match status" value="1"/>
</dbReference>
<gene>
    <name evidence="2" type="ORF">SUTH_02342</name>
</gene>
<dbReference type="Pfam" id="PF12697">
    <property type="entry name" value="Abhydrolase_6"/>
    <property type="match status" value="1"/>
</dbReference>
<name>W0SGG3_9PROT</name>
<dbReference type="SUPFAM" id="SSF53474">
    <property type="entry name" value="alpha/beta-Hydrolases"/>
    <property type="match status" value="1"/>
</dbReference>
<dbReference type="PANTHER" id="PTHR43194:SF2">
    <property type="entry name" value="PEROXISOMAL MEMBRANE PROTEIN LPX1"/>
    <property type="match status" value="1"/>
</dbReference>
<sequence>MSHRKLHTLHRPAKKHNGHPPLVFVHGGYVHAGCWDVNFLPHFSKLGYHCHAIDLSGHGKSEGRENLNSYDLDHYAADVAQVVAELPAPPVLIGHSMGALVVQRFLEKGNAAAVIMMAPVPTTGLAGCSAQLNARQPDFLREAAYAVRGKYTANTVKVMREVYFSPDVTAEQFAAFKPLVQDESMTAVTEMMTLAWRSPKRRPKIPALVMGGELDALFPSNQLYFTASGWNAETCVIPRAGHMIMMEPQWTAAAEKIDNWLDRRLGQKAAA</sequence>
<dbReference type="InterPro" id="IPR050228">
    <property type="entry name" value="Carboxylesterase_BioH"/>
</dbReference>
<proteinExistence type="predicted"/>
<dbReference type="HOGENOM" id="CLU_051715_0_1_4"/>
<dbReference type="OrthoDB" id="9806902at2"/>
<reference evidence="2 3" key="1">
    <citation type="journal article" date="2014" name="Syst. Appl. Microbiol.">
        <title>Complete genomes of freshwater sulfur oxidizers Sulfuricella denitrificans skB26 and Sulfuritalea hydrogenivorans sk43H: genetic insights into the sulfur oxidation pathway of betaproteobacteria.</title>
        <authorList>
            <person name="Watanabe T."/>
            <person name="Kojima H."/>
            <person name="Fukui M."/>
        </authorList>
    </citation>
    <scope>NUCLEOTIDE SEQUENCE [LARGE SCALE GENOMIC DNA]</scope>
    <source>
        <strain evidence="2">DSM22779</strain>
    </source>
</reference>
<feature type="domain" description="AB hydrolase-1" evidence="1">
    <location>
        <begin position="22"/>
        <end position="254"/>
    </location>
</feature>
<dbReference type="InterPro" id="IPR000073">
    <property type="entry name" value="AB_hydrolase_1"/>
</dbReference>
<dbReference type="RefSeq" id="WP_041099432.1">
    <property type="nucleotide sequence ID" value="NZ_AP012547.1"/>
</dbReference>
<protein>
    <submittedName>
        <fullName evidence="2">Alpha/beta hydrolase fold protein</fullName>
    </submittedName>
</protein>
<evidence type="ECO:0000313" key="3">
    <source>
        <dbReference type="Proteomes" id="UP000031637"/>
    </source>
</evidence>
<dbReference type="STRING" id="1223802.SUTH_02342"/>
<keyword evidence="3" id="KW-1185">Reference proteome</keyword>
<dbReference type="Gene3D" id="3.40.50.1820">
    <property type="entry name" value="alpha/beta hydrolase"/>
    <property type="match status" value="1"/>
</dbReference>
<dbReference type="GO" id="GO:0016787">
    <property type="term" value="F:hydrolase activity"/>
    <property type="evidence" value="ECO:0007669"/>
    <property type="project" value="UniProtKB-KW"/>
</dbReference>
<organism evidence="2 3">
    <name type="scientific">Sulfuritalea hydrogenivorans sk43H</name>
    <dbReference type="NCBI Taxonomy" id="1223802"/>
    <lineage>
        <taxon>Bacteria</taxon>
        <taxon>Pseudomonadati</taxon>
        <taxon>Pseudomonadota</taxon>
        <taxon>Betaproteobacteria</taxon>
        <taxon>Nitrosomonadales</taxon>
        <taxon>Sterolibacteriaceae</taxon>
        <taxon>Sulfuritalea</taxon>
    </lineage>
</organism>
<evidence type="ECO:0000259" key="1">
    <source>
        <dbReference type="Pfam" id="PF12697"/>
    </source>
</evidence>
<dbReference type="InterPro" id="IPR029058">
    <property type="entry name" value="AB_hydrolase_fold"/>
</dbReference>
<dbReference type="Proteomes" id="UP000031637">
    <property type="component" value="Chromosome"/>
</dbReference>